<dbReference type="RefSeq" id="WP_073043961.1">
    <property type="nucleotide sequence ID" value="NZ_FQUO01000009.1"/>
</dbReference>
<feature type="region of interest" description="Disordered" evidence="1">
    <location>
        <begin position="1"/>
        <end position="68"/>
    </location>
</feature>
<accession>A0A1M5CS03</accession>
<sequence length="68" mass="7522">MSERSNDSTTRGAKDKHLEGRDNSIGNQQGTAQTGGQNAGGENRPQQQEDEFTEDLRNSGNRKSRDEE</sequence>
<organism evidence="2 3">
    <name type="scientific">Cnuella takakiae</name>
    <dbReference type="NCBI Taxonomy" id="1302690"/>
    <lineage>
        <taxon>Bacteria</taxon>
        <taxon>Pseudomonadati</taxon>
        <taxon>Bacteroidota</taxon>
        <taxon>Chitinophagia</taxon>
        <taxon>Chitinophagales</taxon>
        <taxon>Chitinophagaceae</taxon>
        <taxon>Cnuella</taxon>
    </lineage>
</organism>
<evidence type="ECO:0000313" key="3">
    <source>
        <dbReference type="Proteomes" id="UP000184368"/>
    </source>
</evidence>
<evidence type="ECO:0000256" key="1">
    <source>
        <dbReference type="SAM" id="MobiDB-lite"/>
    </source>
</evidence>
<feature type="compositionally biased region" description="Low complexity" evidence="1">
    <location>
        <begin position="26"/>
        <end position="36"/>
    </location>
</feature>
<keyword evidence="3" id="KW-1185">Reference proteome</keyword>
<gene>
    <name evidence="2" type="ORF">SAMN05444008_109191</name>
</gene>
<protein>
    <submittedName>
        <fullName evidence="2">Uncharacterized protein</fullName>
    </submittedName>
</protein>
<name>A0A1M5CS03_9BACT</name>
<dbReference type="STRING" id="1302690.BUE76_08455"/>
<reference evidence="2 3" key="1">
    <citation type="submission" date="2016-11" db="EMBL/GenBank/DDBJ databases">
        <authorList>
            <person name="Jaros S."/>
            <person name="Januszkiewicz K."/>
            <person name="Wedrychowicz H."/>
        </authorList>
    </citation>
    <scope>NUCLEOTIDE SEQUENCE [LARGE SCALE GENOMIC DNA]</scope>
    <source>
        <strain evidence="2 3">DSM 26897</strain>
    </source>
</reference>
<dbReference type="Proteomes" id="UP000184368">
    <property type="component" value="Unassembled WGS sequence"/>
</dbReference>
<dbReference type="EMBL" id="FQUO01000009">
    <property type="protein sequence ID" value="SHF57515.1"/>
    <property type="molecule type" value="Genomic_DNA"/>
</dbReference>
<proteinExistence type="predicted"/>
<feature type="compositionally biased region" description="Basic and acidic residues" evidence="1">
    <location>
        <begin position="1"/>
        <end position="22"/>
    </location>
</feature>
<evidence type="ECO:0000313" key="2">
    <source>
        <dbReference type="EMBL" id="SHF57515.1"/>
    </source>
</evidence>
<dbReference type="AlphaFoldDB" id="A0A1M5CS03"/>